<dbReference type="EMBL" id="PJNW01000012">
    <property type="protein sequence ID" value="PKR88396.1"/>
    <property type="molecule type" value="Genomic_DNA"/>
</dbReference>
<evidence type="ECO:0000313" key="1">
    <source>
        <dbReference type="EMBL" id="PKR88396.1"/>
    </source>
</evidence>
<dbReference type="AlphaFoldDB" id="A0A1I4UK36"/>
<protein>
    <submittedName>
        <fullName evidence="1">Uncharacterized protein</fullName>
    </submittedName>
</protein>
<proteinExistence type="predicted"/>
<dbReference type="Proteomes" id="UP000233491">
    <property type="component" value="Unassembled WGS sequence"/>
</dbReference>
<sequence length="94" mass="10420">MDSFQTRPTTTPQTITPKQAITLVQQLAATNYGPIGPINFEFIPLREDGGAQANWDLAFRPSPSNAEPPSARRRAAIQRAIAEVRATHPQIRWP</sequence>
<dbReference type="RefSeq" id="WP_101290239.1">
    <property type="nucleotide sequence ID" value="NZ_PJNW01000012.1"/>
</dbReference>
<accession>A0A1I4UK36</accession>
<gene>
    <name evidence="1" type="ORF">CXZ10_15370</name>
</gene>
<keyword evidence="2" id="KW-1185">Reference proteome</keyword>
<reference evidence="1 2" key="1">
    <citation type="submission" date="2017-12" db="EMBL/GenBank/DDBJ databases">
        <title>Anaerobic carbon monoxide metabolism by Pleomorphomonas carboxyditropha sp. nov., a new mesophilic hydrogenogenic carboxidotroph.</title>
        <authorList>
            <person name="Esquivel-Elizondo S."/>
            <person name="Krajmalnik-Brown R."/>
        </authorList>
    </citation>
    <scope>NUCLEOTIDE SEQUENCE [LARGE SCALE GENOMIC DNA]</scope>
    <source>
        <strain evidence="1 2">R5-392</strain>
    </source>
</reference>
<organism evidence="1 2">
    <name type="scientific">Pleomorphomonas diazotrophica</name>
    <dbReference type="NCBI Taxonomy" id="1166257"/>
    <lineage>
        <taxon>Bacteria</taxon>
        <taxon>Pseudomonadati</taxon>
        <taxon>Pseudomonadota</taxon>
        <taxon>Alphaproteobacteria</taxon>
        <taxon>Hyphomicrobiales</taxon>
        <taxon>Pleomorphomonadaceae</taxon>
        <taxon>Pleomorphomonas</taxon>
    </lineage>
</organism>
<comment type="caution">
    <text evidence="1">The sequence shown here is derived from an EMBL/GenBank/DDBJ whole genome shotgun (WGS) entry which is preliminary data.</text>
</comment>
<evidence type="ECO:0000313" key="2">
    <source>
        <dbReference type="Proteomes" id="UP000233491"/>
    </source>
</evidence>
<name>A0A1I4UK36_9HYPH</name>